<reference evidence="1 2" key="1">
    <citation type="submission" date="2020-09" db="EMBL/GenBank/DDBJ databases">
        <title>De no assembly of potato wild relative species, Solanum commersonii.</title>
        <authorList>
            <person name="Cho K."/>
        </authorList>
    </citation>
    <scope>NUCLEOTIDE SEQUENCE [LARGE SCALE GENOMIC DNA]</scope>
    <source>
        <strain evidence="1">LZ3.2</strain>
        <tissue evidence="1">Leaf</tissue>
    </source>
</reference>
<dbReference type="OrthoDB" id="8068875at2759"/>
<keyword evidence="2" id="KW-1185">Reference proteome</keyword>
<accession>A0A9J6B4S1</accession>
<dbReference type="AlphaFoldDB" id="A0A9J6B4S1"/>
<sequence length="74" mass="8752">MRKYFPCKMFFNIQYLLPFVLAATSGVNLLHLDYFWFSGRMTSLALAYDVQIDVYYWKTLGTQICSCTVATRRY</sequence>
<evidence type="ECO:0000313" key="1">
    <source>
        <dbReference type="EMBL" id="KAG5631619.1"/>
    </source>
</evidence>
<organism evidence="1 2">
    <name type="scientific">Solanum commersonii</name>
    <name type="common">Commerson's wild potato</name>
    <name type="synonym">Commerson's nightshade</name>
    <dbReference type="NCBI Taxonomy" id="4109"/>
    <lineage>
        <taxon>Eukaryota</taxon>
        <taxon>Viridiplantae</taxon>
        <taxon>Streptophyta</taxon>
        <taxon>Embryophyta</taxon>
        <taxon>Tracheophyta</taxon>
        <taxon>Spermatophyta</taxon>
        <taxon>Magnoliopsida</taxon>
        <taxon>eudicotyledons</taxon>
        <taxon>Gunneridae</taxon>
        <taxon>Pentapetalae</taxon>
        <taxon>asterids</taxon>
        <taxon>lamiids</taxon>
        <taxon>Solanales</taxon>
        <taxon>Solanaceae</taxon>
        <taxon>Solanoideae</taxon>
        <taxon>Solaneae</taxon>
        <taxon>Solanum</taxon>
    </lineage>
</organism>
<gene>
    <name evidence="1" type="ORF">H5410_003336</name>
</gene>
<protein>
    <submittedName>
        <fullName evidence="1">Uncharacterized protein</fullName>
    </submittedName>
</protein>
<dbReference type="Proteomes" id="UP000824120">
    <property type="component" value="Chromosome 1"/>
</dbReference>
<dbReference type="EMBL" id="JACXVP010000001">
    <property type="protein sequence ID" value="KAG5631619.1"/>
    <property type="molecule type" value="Genomic_DNA"/>
</dbReference>
<evidence type="ECO:0000313" key="2">
    <source>
        <dbReference type="Proteomes" id="UP000824120"/>
    </source>
</evidence>
<comment type="caution">
    <text evidence="1">The sequence shown here is derived from an EMBL/GenBank/DDBJ whole genome shotgun (WGS) entry which is preliminary data.</text>
</comment>
<proteinExistence type="predicted"/>
<name>A0A9J6B4S1_SOLCO</name>